<keyword evidence="5 10" id="KW-0479">Metal-binding</keyword>
<dbReference type="GO" id="GO:0005829">
    <property type="term" value="C:cytosol"/>
    <property type="evidence" value="ECO:0007669"/>
    <property type="project" value="TreeGrafter"/>
</dbReference>
<keyword evidence="16" id="KW-0413">Isomerase</keyword>
<dbReference type="InterPro" id="IPR008927">
    <property type="entry name" value="6-PGluconate_DH-like_C_sf"/>
</dbReference>
<evidence type="ECO:0000256" key="4">
    <source>
        <dbReference type="ARBA" id="ARBA00022605"/>
    </source>
</evidence>
<feature type="binding site" evidence="10">
    <location>
        <position position="134"/>
    </location>
    <ligand>
        <name>NADP(+)</name>
        <dbReference type="ChEBI" id="CHEBI:58349"/>
    </ligand>
</feature>
<feature type="compositionally biased region" description="Low complexity" evidence="12">
    <location>
        <begin position="280"/>
        <end position="342"/>
    </location>
</feature>
<dbReference type="InterPro" id="IPR013116">
    <property type="entry name" value="KARI_N"/>
</dbReference>
<dbReference type="GO" id="GO:0000287">
    <property type="term" value="F:magnesium ion binding"/>
    <property type="evidence" value="ECO:0007669"/>
    <property type="project" value="UniProtKB-UniRule"/>
</dbReference>
<feature type="binding site" evidence="10 11">
    <location>
        <position position="227"/>
    </location>
    <ligand>
        <name>Mg(2+)</name>
        <dbReference type="ChEBI" id="CHEBI:18420"/>
        <label>2</label>
    </ligand>
</feature>
<evidence type="ECO:0000256" key="10">
    <source>
        <dbReference type="HAMAP-Rule" id="MF_00435"/>
    </source>
</evidence>
<dbReference type="Gene3D" id="6.10.240.10">
    <property type="match status" value="1"/>
</dbReference>
<feature type="compositionally biased region" description="Low complexity" evidence="12">
    <location>
        <begin position="354"/>
        <end position="372"/>
    </location>
</feature>
<evidence type="ECO:0000256" key="8">
    <source>
        <dbReference type="ARBA" id="ARBA00023304"/>
    </source>
</evidence>
<dbReference type="FunFam" id="3.40.50.720:FF:000023">
    <property type="entry name" value="Ketol-acid reductoisomerase (NADP(+))"/>
    <property type="match status" value="1"/>
</dbReference>
<keyword evidence="13" id="KW-0812">Transmembrane</keyword>
<feature type="binding site" evidence="10 11">
    <location>
        <position position="231"/>
    </location>
    <ligand>
        <name>Mg(2+)</name>
        <dbReference type="ChEBI" id="CHEBI:18420"/>
        <label>2</label>
    </ligand>
</feature>
<dbReference type="GO" id="GO:0016853">
    <property type="term" value="F:isomerase activity"/>
    <property type="evidence" value="ECO:0007669"/>
    <property type="project" value="UniProtKB-KW"/>
</dbReference>
<comment type="caution">
    <text evidence="10">Lacks conserved residue(s) required for the propagation of feature annotation.</text>
</comment>
<dbReference type="GO" id="GO:0009099">
    <property type="term" value="P:L-valine biosynthetic process"/>
    <property type="evidence" value="ECO:0007669"/>
    <property type="project" value="UniProtKB-UniRule"/>
</dbReference>
<feature type="binding site" evidence="10 11">
    <location>
        <position position="191"/>
    </location>
    <ligand>
        <name>Mg(2+)</name>
        <dbReference type="ChEBI" id="CHEBI:18420"/>
        <label>2</label>
    </ligand>
</feature>
<evidence type="ECO:0000256" key="1">
    <source>
        <dbReference type="ARBA" id="ARBA00004864"/>
    </source>
</evidence>
<dbReference type="InterPro" id="IPR036291">
    <property type="entry name" value="NAD(P)-bd_dom_sf"/>
</dbReference>
<dbReference type="EC" id="1.1.1.86" evidence="10"/>
<organism evidence="16 17">
    <name type="scientific">Clavibacter michiganensis subsp. michiganensis</name>
    <dbReference type="NCBI Taxonomy" id="33013"/>
    <lineage>
        <taxon>Bacteria</taxon>
        <taxon>Bacillati</taxon>
        <taxon>Actinomycetota</taxon>
        <taxon>Actinomycetes</taxon>
        <taxon>Micrococcales</taxon>
        <taxon>Microbacteriaceae</taxon>
        <taxon>Clavibacter</taxon>
    </lineage>
</organism>
<dbReference type="PROSITE" id="PS51851">
    <property type="entry name" value="KARI_C"/>
    <property type="match status" value="1"/>
</dbReference>
<evidence type="ECO:0000256" key="11">
    <source>
        <dbReference type="PROSITE-ProRule" id="PRU01198"/>
    </source>
</evidence>
<evidence type="ECO:0000256" key="12">
    <source>
        <dbReference type="SAM" id="MobiDB-lite"/>
    </source>
</evidence>
<dbReference type="SUPFAM" id="SSF48179">
    <property type="entry name" value="6-phosphogluconate dehydrogenase C-terminal domain-like"/>
    <property type="match status" value="1"/>
</dbReference>
<dbReference type="AlphaFoldDB" id="A0A251XGI1"/>
<dbReference type="GO" id="GO:0004455">
    <property type="term" value="F:ketol-acid reductoisomerase activity"/>
    <property type="evidence" value="ECO:0007669"/>
    <property type="project" value="UniProtKB-UniRule"/>
</dbReference>
<comment type="pathway">
    <text evidence="1 10">Amino-acid biosynthesis; L-valine biosynthesis; L-valine from pyruvate: step 2/4.</text>
</comment>
<keyword evidence="4 10" id="KW-0028">Amino-acid biosynthesis</keyword>
<comment type="similarity">
    <text evidence="3 10 11">Belongs to the ketol-acid reductoisomerase family.</text>
</comment>
<feature type="binding site" evidence="10 11">
    <location>
        <position position="195"/>
    </location>
    <ligand>
        <name>Mg(2+)</name>
        <dbReference type="ChEBI" id="CHEBI:18420"/>
        <label>1</label>
    </ligand>
</feature>
<keyword evidence="13" id="KW-0472">Membrane</keyword>
<evidence type="ECO:0000259" key="14">
    <source>
        <dbReference type="PROSITE" id="PS51850"/>
    </source>
</evidence>
<dbReference type="UniPathway" id="UPA00049">
    <property type="reaction ID" value="UER00060"/>
</dbReference>
<feature type="transmembrane region" description="Helical" evidence="13">
    <location>
        <begin position="476"/>
        <end position="496"/>
    </location>
</feature>
<dbReference type="Pfam" id="PF01450">
    <property type="entry name" value="KARI_C"/>
    <property type="match status" value="1"/>
</dbReference>
<feature type="binding site" evidence="10 11">
    <location>
        <position position="252"/>
    </location>
    <ligand>
        <name>substrate</name>
    </ligand>
</feature>
<accession>A0A251XGI1</accession>
<evidence type="ECO:0000256" key="9">
    <source>
        <dbReference type="ARBA" id="ARBA00049021"/>
    </source>
</evidence>
<evidence type="ECO:0000256" key="13">
    <source>
        <dbReference type="SAM" id="Phobius"/>
    </source>
</evidence>
<evidence type="ECO:0000256" key="6">
    <source>
        <dbReference type="ARBA" id="ARBA00022842"/>
    </source>
</evidence>
<dbReference type="InterPro" id="IPR013023">
    <property type="entry name" value="KARI"/>
</dbReference>
<dbReference type="Pfam" id="PF07991">
    <property type="entry name" value="KARI_N"/>
    <property type="match status" value="1"/>
</dbReference>
<evidence type="ECO:0000313" key="17">
    <source>
        <dbReference type="Proteomes" id="UP000195062"/>
    </source>
</evidence>
<dbReference type="EMBL" id="MDHH01000003">
    <property type="protein sequence ID" value="OUE01648.1"/>
    <property type="molecule type" value="Genomic_DNA"/>
</dbReference>
<keyword evidence="10" id="KW-0521">NADP</keyword>
<feature type="region of interest" description="Disordered" evidence="12">
    <location>
        <begin position="279"/>
        <end position="457"/>
    </location>
</feature>
<name>A0A251XGI1_CLAMM</name>
<dbReference type="PROSITE" id="PS51850">
    <property type="entry name" value="KARI_N"/>
    <property type="match status" value="1"/>
</dbReference>
<evidence type="ECO:0000256" key="2">
    <source>
        <dbReference type="ARBA" id="ARBA00004885"/>
    </source>
</evidence>
<evidence type="ECO:0000259" key="15">
    <source>
        <dbReference type="PROSITE" id="PS51851"/>
    </source>
</evidence>
<keyword evidence="17" id="KW-1185">Reference proteome</keyword>
<dbReference type="PANTHER" id="PTHR21371:SF1">
    <property type="entry name" value="KETOL-ACID REDUCTOISOMERASE, MITOCHONDRIAL"/>
    <property type="match status" value="1"/>
</dbReference>
<comment type="pathway">
    <text evidence="2 10">Amino-acid biosynthesis; L-isoleucine biosynthesis; L-isoleucine from 2-oxobutanoate: step 2/4.</text>
</comment>
<feature type="domain" description="KARI C-terminal knotted" evidence="15">
    <location>
        <begin position="183"/>
        <end position="279"/>
    </location>
</feature>
<protein>
    <recommendedName>
        <fullName evidence="10">Ketol-acid reductoisomerase (NADP(+))</fullName>
        <shortName evidence="10">KARI</shortName>
        <ecNumber evidence="10">1.1.1.86</ecNumber>
    </recommendedName>
    <alternativeName>
        <fullName evidence="10">Acetohydroxy-acid isomeroreductase</fullName>
        <shortName evidence="10">AHIR</shortName>
    </alternativeName>
    <alternativeName>
        <fullName evidence="10">Alpha-keto-beta-hydroxylacyl reductoisomerase</fullName>
    </alternativeName>
</protein>
<evidence type="ECO:0000256" key="5">
    <source>
        <dbReference type="ARBA" id="ARBA00022723"/>
    </source>
</evidence>
<feature type="transmembrane region" description="Helical" evidence="13">
    <location>
        <begin position="516"/>
        <end position="535"/>
    </location>
</feature>
<comment type="caution">
    <text evidence="16">The sequence shown here is derived from an EMBL/GenBank/DDBJ whole genome shotgun (WGS) entry which is preliminary data.</text>
</comment>
<evidence type="ECO:0000256" key="3">
    <source>
        <dbReference type="ARBA" id="ARBA00010318"/>
    </source>
</evidence>
<dbReference type="PANTHER" id="PTHR21371">
    <property type="entry name" value="KETOL-ACID REDUCTOISOMERASE, MITOCHONDRIAL"/>
    <property type="match status" value="1"/>
</dbReference>
<gene>
    <name evidence="10 16" type="primary">ilvC</name>
    <name evidence="16" type="ORF">CMMCAS07_15175</name>
</gene>
<feature type="binding site" evidence="10">
    <location>
        <position position="53"/>
    </location>
    <ligand>
        <name>NADP(+)</name>
        <dbReference type="ChEBI" id="CHEBI:58349"/>
    </ligand>
</feature>
<dbReference type="HAMAP" id="MF_00435">
    <property type="entry name" value="IlvC"/>
    <property type="match status" value="1"/>
</dbReference>
<feature type="binding site" evidence="10">
    <location>
        <position position="51"/>
    </location>
    <ligand>
        <name>NADP(+)</name>
        <dbReference type="ChEBI" id="CHEBI:58349"/>
    </ligand>
</feature>
<feature type="binding site" evidence="10">
    <location>
        <position position="48"/>
    </location>
    <ligand>
        <name>NADP(+)</name>
        <dbReference type="ChEBI" id="CHEBI:58349"/>
    </ligand>
</feature>
<comment type="function">
    <text evidence="10">Involved in the biosynthesis of branched-chain amino acids (BCAA). Catalyzes an alkyl-migration followed by a ketol-acid reduction of (S)-2-acetolactate (S2AL) to yield (R)-2,3-dihydroxy-isovalerate. In the isomerase reaction, S2AL is rearranged via a Mg-dependent methyl migration to produce 3-hydroxy-3-methyl-2-ketobutyrate (HMKB). In the reductase reaction, this 2-ketoacid undergoes a metal-dependent reduction by NADPH to yield (R)-2,3-dihydroxy-isovalerate.</text>
</comment>
<proteinExistence type="inferred from homology"/>
<feature type="compositionally biased region" description="Low complexity" evidence="12">
    <location>
        <begin position="427"/>
        <end position="454"/>
    </location>
</feature>
<dbReference type="InterPro" id="IPR000506">
    <property type="entry name" value="KARI_C"/>
</dbReference>
<comment type="catalytic activity">
    <reaction evidence="10">
        <text>(2R,3R)-2,3-dihydroxy-3-methylpentanoate + NADP(+) = (S)-2-ethyl-2-hydroxy-3-oxobutanoate + NADPH + H(+)</text>
        <dbReference type="Rhea" id="RHEA:13493"/>
        <dbReference type="ChEBI" id="CHEBI:15378"/>
        <dbReference type="ChEBI" id="CHEBI:49256"/>
        <dbReference type="ChEBI" id="CHEBI:49258"/>
        <dbReference type="ChEBI" id="CHEBI:57783"/>
        <dbReference type="ChEBI" id="CHEBI:58349"/>
        <dbReference type="EC" id="1.1.1.86"/>
    </reaction>
</comment>
<comment type="cofactor">
    <cofactor evidence="10">
        <name>Mg(2+)</name>
        <dbReference type="ChEBI" id="CHEBI:18420"/>
    </cofactor>
    <text evidence="10">Binds 2 magnesium ions per subunit.</text>
</comment>
<keyword evidence="13" id="KW-1133">Transmembrane helix</keyword>
<reference evidence="16 17" key="1">
    <citation type="submission" date="2016-08" db="EMBL/GenBank/DDBJ databases">
        <title>Genome sequence of Clavibacter michiganensis subsp. michiganensis strain CASJ007.</title>
        <authorList>
            <person name="Thapa S.P."/>
            <person name="Coaker G."/>
        </authorList>
    </citation>
    <scope>NUCLEOTIDE SEQUENCE [LARGE SCALE GENOMIC DNA]</scope>
    <source>
        <strain evidence="16">CASJ007</strain>
    </source>
</reference>
<dbReference type="NCBIfam" id="NF004017">
    <property type="entry name" value="PRK05479.1"/>
    <property type="match status" value="1"/>
</dbReference>
<feature type="domain" description="KARI N-terminal Rossmann" evidence="14">
    <location>
        <begin position="2"/>
        <end position="182"/>
    </location>
</feature>
<dbReference type="Proteomes" id="UP000195062">
    <property type="component" value="Unassembled WGS sequence"/>
</dbReference>
<keyword evidence="6 10" id="KW-0460">Magnesium</keyword>
<evidence type="ECO:0000256" key="7">
    <source>
        <dbReference type="ARBA" id="ARBA00023002"/>
    </source>
</evidence>
<dbReference type="Gene3D" id="3.40.50.720">
    <property type="entry name" value="NAD(P)-binding Rossmann-like Domain"/>
    <property type="match status" value="1"/>
</dbReference>
<comment type="catalytic activity">
    <reaction evidence="9 10">
        <text>(2R)-2,3-dihydroxy-3-methylbutanoate + NADP(+) = (2S)-2-acetolactate + NADPH + H(+)</text>
        <dbReference type="Rhea" id="RHEA:22068"/>
        <dbReference type="ChEBI" id="CHEBI:15378"/>
        <dbReference type="ChEBI" id="CHEBI:49072"/>
        <dbReference type="ChEBI" id="CHEBI:57783"/>
        <dbReference type="ChEBI" id="CHEBI:58349"/>
        <dbReference type="ChEBI" id="CHEBI:58476"/>
        <dbReference type="EC" id="1.1.1.86"/>
    </reaction>
</comment>
<evidence type="ECO:0000313" key="16">
    <source>
        <dbReference type="EMBL" id="OUE01648.1"/>
    </source>
</evidence>
<dbReference type="GO" id="GO:0009097">
    <property type="term" value="P:isoleucine biosynthetic process"/>
    <property type="evidence" value="ECO:0007669"/>
    <property type="project" value="UniProtKB-UniRule"/>
</dbReference>
<feature type="binding site" evidence="10">
    <location>
        <begin position="25"/>
        <end position="28"/>
    </location>
    <ligand>
        <name>NADP(+)</name>
        <dbReference type="ChEBI" id="CHEBI:58349"/>
    </ligand>
</feature>
<keyword evidence="7 10" id="KW-0560">Oxidoreductase</keyword>
<feature type="binding site" evidence="10 11">
    <location>
        <position position="191"/>
    </location>
    <ligand>
        <name>Mg(2+)</name>
        <dbReference type="ChEBI" id="CHEBI:18420"/>
        <label>1</label>
    </ligand>
</feature>
<keyword evidence="8 10" id="KW-0100">Branched-chain amino acid biosynthesis</keyword>
<sequence>MTDIVYDKDADLSLIQGRKVAVIGYGSQGHAHALNLRDSGVEVVIGLKEGSTSRAKAEEQGFTVKTPSDASAWADVIVILAPDQHQRGLYADSVRDNLTEGKTLVFAHGFNIRFGYIEAPEGVDVVLVAPKGPGHTVRREFEAGRGVPVIVAVEVDASGKAWDLAWSYAKGIGGLRAGGIRTTFTEETETDLFGEQAVLCGGTSQLVQYGFETLIEAGYQPQIAYFEVLHELKLIVDLMWEGGIAKQRWSISDTAEYGDYVSGPRVISPDVKENMKAVLATSSPARSPTASSRTRTPARPSSSSSARRVRSTRSSPPAASCASSSRGTRPTTTTRMARSPASRRPPAPPDARSPRAAGRPRVPGPALSRYRGAYGGGSGSEHVPSGDAPHPRRRRPQLGRRGGGSHARRSPEPQRAVPRRRPGADPSTGTGRSSALGATAARRAAATGSATAGSDDPHALAMDDDAVAAPDASPEVVGLAFFGAVAVLEAIAWFFVVRDNPSSAGSAFQVGVAQATEALTVLAPPLWLAAVVAALRGMRVGRRMLALAAGAVVLFPGPGW</sequence>
<feature type="active site" evidence="10">
    <location>
        <position position="108"/>
    </location>
</feature>
<dbReference type="UniPathway" id="UPA00047">
    <property type="reaction ID" value="UER00056"/>
</dbReference>
<dbReference type="NCBIfam" id="TIGR00465">
    <property type="entry name" value="ilvC"/>
    <property type="match status" value="1"/>
</dbReference>
<dbReference type="SUPFAM" id="SSF51735">
    <property type="entry name" value="NAD(P)-binding Rossmann-fold domains"/>
    <property type="match status" value="1"/>
</dbReference>